<dbReference type="SUPFAM" id="SSF54637">
    <property type="entry name" value="Thioesterase/thiol ester dehydrase-isomerase"/>
    <property type="match status" value="2"/>
</dbReference>
<dbReference type="InterPro" id="IPR029069">
    <property type="entry name" value="HotDog_dom_sf"/>
</dbReference>
<dbReference type="AlphaFoldDB" id="A0A4Q0I4P7"/>
<dbReference type="GO" id="GO:0000036">
    <property type="term" value="F:acyl carrier activity"/>
    <property type="evidence" value="ECO:0007669"/>
    <property type="project" value="TreeGrafter"/>
</dbReference>
<evidence type="ECO:0000256" key="1">
    <source>
        <dbReference type="ARBA" id="ARBA00006500"/>
    </source>
</evidence>
<comment type="caution">
    <text evidence="10">The sequence shown here is derived from an EMBL/GenBank/DDBJ whole genome shotgun (WGS) entry which is preliminary data.</text>
</comment>
<organism evidence="10 11">
    <name type="scientific">Acetivibrio mesophilus</name>
    <dbReference type="NCBI Taxonomy" id="2487273"/>
    <lineage>
        <taxon>Bacteria</taxon>
        <taxon>Bacillati</taxon>
        <taxon>Bacillota</taxon>
        <taxon>Clostridia</taxon>
        <taxon>Eubacteriales</taxon>
        <taxon>Oscillospiraceae</taxon>
        <taxon>Acetivibrio</taxon>
    </lineage>
</organism>
<gene>
    <name evidence="10" type="ORF">EFD62_15115</name>
</gene>
<dbReference type="Pfam" id="PF01643">
    <property type="entry name" value="Acyl-ACP_TE"/>
    <property type="match status" value="1"/>
</dbReference>
<accession>A0A4Q0I4P7</accession>
<reference evidence="11" key="1">
    <citation type="submission" date="2018-11" db="EMBL/GenBank/DDBJ databases">
        <title>Genome sequencing of a novel mesophilic and cellulolytic organism within the genus Hungateiclostridium.</title>
        <authorList>
            <person name="Rettenmaier R."/>
            <person name="Liebl W."/>
            <person name="Zverlov V."/>
        </authorList>
    </citation>
    <scope>NUCLEOTIDE SEQUENCE [LARGE SCALE GENOMIC DNA]</scope>
    <source>
        <strain evidence="11">N2K1</strain>
    </source>
</reference>
<feature type="domain" description="Acyl-ACP thioesterase N-terminal hotdog" evidence="8">
    <location>
        <begin position="4"/>
        <end position="131"/>
    </location>
</feature>
<dbReference type="PANTHER" id="PTHR31727:SF6">
    <property type="entry name" value="OLEOYL-ACYL CARRIER PROTEIN THIOESTERASE 1, CHLOROPLASTIC"/>
    <property type="match status" value="1"/>
</dbReference>
<proteinExistence type="inferred from homology"/>
<keyword evidence="7" id="KW-0275">Fatty acid biosynthesis</keyword>
<evidence type="ECO:0000259" key="9">
    <source>
        <dbReference type="Pfam" id="PF20791"/>
    </source>
</evidence>
<keyword evidence="4" id="KW-0276">Fatty acid metabolism</keyword>
<dbReference type="InterPro" id="IPR049427">
    <property type="entry name" value="Acyl-ACP_TE_C"/>
</dbReference>
<dbReference type="Gene3D" id="3.10.129.10">
    <property type="entry name" value="Hotdog Thioesterase"/>
    <property type="match status" value="1"/>
</dbReference>
<dbReference type="RefSeq" id="WP_069196086.1">
    <property type="nucleotide sequence ID" value="NZ_RLII01000030.1"/>
</dbReference>
<keyword evidence="2" id="KW-0444">Lipid biosynthesis</keyword>
<comment type="similarity">
    <text evidence="1">Belongs to the acyl-ACP thioesterase family.</text>
</comment>
<keyword evidence="5" id="KW-0809">Transit peptide</keyword>
<dbReference type="PANTHER" id="PTHR31727">
    <property type="entry name" value="OLEOYL-ACYL CARRIER PROTEIN THIOESTERASE 1, CHLOROPLASTIC"/>
    <property type="match status" value="1"/>
</dbReference>
<dbReference type="EMBL" id="RLII01000030">
    <property type="protein sequence ID" value="RXE57902.1"/>
    <property type="molecule type" value="Genomic_DNA"/>
</dbReference>
<evidence type="ECO:0000256" key="2">
    <source>
        <dbReference type="ARBA" id="ARBA00022516"/>
    </source>
</evidence>
<name>A0A4Q0I4P7_9FIRM</name>
<dbReference type="Proteomes" id="UP000289166">
    <property type="component" value="Unassembled WGS sequence"/>
</dbReference>
<evidence type="ECO:0000256" key="6">
    <source>
        <dbReference type="ARBA" id="ARBA00023098"/>
    </source>
</evidence>
<evidence type="ECO:0000313" key="10">
    <source>
        <dbReference type="EMBL" id="RXE57902.1"/>
    </source>
</evidence>
<evidence type="ECO:0000256" key="5">
    <source>
        <dbReference type="ARBA" id="ARBA00022946"/>
    </source>
</evidence>
<keyword evidence="6" id="KW-0443">Lipid metabolism</keyword>
<feature type="domain" description="Acyl-ACP thioesterase-like C-terminal" evidence="9">
    <location>
        <begin position="154"/>
        <end position="250"/>
    </location>
</feature>
<evidence type="ECO:0000256" key="4">
    <source>
        <dbReference type="ARBA" id="ARBA00022832"/>
    </source>
</evidence>
<keyword evidence="3" id="KW-0378">Hydrolase</keyword>
<dbReference type="Pfam" id="PF20791">
    <property type="entry name" value="Acyl-ACP_TE_C"/>
    <property type="match status" value="1"/>
</dbReference>
<evidence type="ECO:0000256" key="7">
    <source>
        <dbReference type="ARBA" id="ARBA00023160"/>
    </source>
</evidence>
<sequence>MPKKRFSKKFEVHYYEINTLQEATLLSLLNYLEDSAISHSAFAGYGVNELMAADSGWVLNRWSLKIDRFPKLGEEITVETWPSSFERFYGNREFAILDSSGKTIVKAASIWIYFNIKKRRPMRIPAEMGDAYGIEETRAFEQPFTDLDFDFESEYTEEFSIKRSDIDTNNHVNNKKYVEWIMETVPQEIYDNYKVTSVQIIYRKEASLGTIIKSDCAIDRDYTQGLRIFHRIWDRDTGLELASAETIWQKILP</sequence>
<dbReference type="InterPro" id="IPR002864">
    <property type="entry name" value="Acyl-ACP_thioesterase_NHD"/>
</dbReference>
<dbReference type="GO" id="GO:0016297">
    <property type="term" value="F:fatty acyl-[ACP] hydrolase activity"/>
    <property type="evidence" value="ECO:0007669"/>
    <property type="project" value="InterPro"/>
</dbReference>
<dbReference type="InterPro" id="IPR045023">
    <property type="entry name" value="FATA/B"/>
</dbReference>
<evidence type="ECO:0000313" key="11">
    <source>
        <dbReference type="Proteomes" id="UP000289166"/>
    </source>
</evidence>
<protein>
    <submittedName>
        <fullName evidence="10">Acyl-ACP thioesterase</fullName>
    </submittedName>
</protein>
<evidence type="ECO:0000259" key="8">
    <source>
        <dbReference type="Pfam" id="PF01643"/>
    </source>
</evidence>
<evidence type="ECO:0000256" key="3">
    <source>
        <dbReference type="ARBA" id="ARBA00022801"/>
    </source>
</evidence>
<keyword evidence="11" id="KW-1185">Reference proteome</keyword>
<dbReference type="OrthoDB" id="9801517at2"/>
<dbReference type="CDD" id="cd00586">
    <property type="entry name" value="4HBT"/>
    <property type="match status" value="1"/>
</dbReference>